<reference evidence="3" key="1">
    <citation type="submission" date="2015-07" db="EMBL/GenBank/DDBJ databases">
        <title>Adaptation to a free-living lifestyle via gene acquisitions in the diplomonad Trepomonas sp. PC1.</title>
        <authorList>
            <person name="Xu F."/>
            <person name="Jerlstrom-Hultqvist J."/>
            <person name="Kolisko M."/>
            <person name="Simpson A.G.B."/>
            <person name="Roger A.J."/>
            <person name="Svard S.G."/>
            <person name="Andersson J.O."/>
        </authorList>
    </citation>
    <scope>NUCLEOTIDE SEQUENCE</scope>
    <source>
        <strain evidence="3">PC1</strain>
    </source>
</reference>
<name>A0A146K6P3_9EUKA</name>
<feature type="coiled-coil region" evidence="1">
    <location>
        <begin position="19"/>
        <end position="67"/>
    </location>
</feature>
<sequence>MQLEQYIVEIKDSVKVQKLQELEKHFKIYYERYNQLRIQNGDLVNQIKELQDENSYLKQRINITEQHQERVNDVNFSMLNEQEQLVQLQRDQEKTDVVSDDEFDLGDQTNLKTETQPTQTLFQNLNQNMSYVQNTRKSLEKPLSMAQIQAELAEKPKTVQQNFSNAFEIAKPQAKLELSESLKKSGKFNKNDSTTKTGTQGVQSADMMRFEPSPKQKQDMRPPQSNKPSSNPSIQDHSLTIHESDGPKFKLMYDENFVAESTSSLSQTNKLLLNQLQKLPANIFQTDTKVKEPSSQFQADYVLDQSKSENKNKSFSSVHINSIMVDDYSSSKNRPPKMDPKQSISKQISYKQFGEFSKERSKQESSQVQKSFESVKITSNMFDDPVAENQQESFESVKITSDMF</sequence>
<gene>
    <name evidence="3" type="ORF">TPC1_16749</name>
</gene>
<feature type="region of interest" description="Disordered" evidence="2">
    <location>
        <begin position="327"/>
        <end position="346"/>
    </location>
</feature>
<evidence type="ECO:0000256" key="2">
    <source>
        <dbReference type="SAM" id="MobiDB-lite"/>
    </source>
</evidence>
<proteinExistence type="predicted"/>
<dbReference type="EMBL" id="GDID01005012">
    <property type="protein sequence ID" value="JAP91594.1"/>
    <property type="molecule type" value="Transcribed_RNA"/>
</dbReference>
<dbReference type="AlphaFoldDB" id="A0A146K6P3"/>
<feature type="region of interest" description="Disordered" evidence="2">
    <location>
        <begin position="185"/>
        <end position="241"/>
    </location>
</feature>
<protein>
    <submittedName>
        <fullName evidence="3">Uncharacterized protein</fullName>
    </submittedName>
</protein>
<feature type="compositionally biased region" description="Low complexity" evidence="2">
    <location>
        <begin position="222"/>
        <end position="233"/>
    </location>
</feature>
<evidence type="ECO:0000256" key="1">
    <source>
        <dbReference type="SAM" id="Coils"/>
    </source>
</evidence>
<feature type="compositionally biased region" description="Basic and acidic residues" evidence="2">
    <location>
        <begin position="208"/>
        <end position="220"/>
    </location>
</feature>
<feature type="compositionally biased region" description="Polar residues" evidence="2">
    <location>
        <begin position="191"/>
        <end position="203"/>
    </location>
</feature>
<accession>A0A146K6P3</accession>
<organism evidence="3">
    <name type="scientific">Trepomonas sp. PC1</name>
    <dbReference type="NCBI Taxonomy" id="1076344"/>
    <lineage>
        <taxon>Eukaryota</taxon>
        <taxon>Metamonada</taxon>
        <taxon>Diplomonadida</taxon>
        <taxon>Hexamitidae</taxon>
        <taxon>Hexamitinae</taxon>
        <taxon>Trepomonas</taxon>
    </lineage>
</organism>
<keyword evidence="1" id="KW-0175">Coiled coil</keyword>
<feature type="region of interest" description="Disordered" evidence="2">
    <location>
        <begin position="379"/>
        <end position="404"/>
    </location>
</feature>
<feature type="non-terminal residue" evidence="3">
    <location>
        <position position="404"/>
    </location>
</feature>
<evidence type="ECO:0000313" key="3">
    <source>
        <dbReference type="EMBL" id="JAP91594.1"/>
    </source>
</evidence>